<evidence type="ECO:0000313" key="2">
    <source>
        <dbReference type="EMBL" id="CAL1604799.1"/>
    </source>
</evidence>
<feature type="domain" description="Calcineurin-like phosphoesterase" evidence="1">
    <location>
        <begin position="72"/>
        <end position="218"/>
    </location>
</feature>
<dbReference type="AlphaFoldDB" id="A0AAV2LS18"/>
<dbReference type="GO" id="GO:0016787">
    <property type="term" value="F:hydrolase activity"/>
    <property type="evidence" value="ECO:0007669"/>
    <property type="project" value="InterPro"/>
</dbReference>
<keyword evidence="3" id="KW-1185">Reference proteome</keyword>
<dbReference type="InterPro" id="IPR051918">
    <property type="entry name" value="STPP_CPPED1"/>
</dbReference>
<dbReference type="SUPFAM" id="SSF56300">
    <property type="entry name" value="Metallo-dependent phosphatases"/>
    <property type="match status" value="1"/>
</dbReference>
<organism evidence="2 3">
    <name type="scientific">Knipowitschia caucasica</name>
    <name type="common">Caucasian dwarf goby</name>
    <name type="synonym">Pomatoschistus caucasicus</name>
    <dbReference type="NCBI Taxonomy" id="637954"/>
    <lineage>
        <taxon>Eukaryota</taxon>
        <taxon>Metazoa</taxon>
        <taxon>Chordata</taxon>
        <taxon>Craniata</taxon>
        <taxon>Vertebrata</taxon>
        <taxon>Euteleostomi</taxon>
        <taxon>Actinopterygii</taxon>
        <taxon>Neopterygii</taxon>
        <taxon>Teleostei</taxon>
        <taxon>Neoteleostei</taxon>
        <taxon>Acanthomorphata</taxon>
        <taxon>Gobiaria</taxon>
        <taxon>Gobiiformes</taxon>
        <taxon>Gobioidei</taxon>
        <taxon>Gobiidae</taxon>
        <taxon>Gobiinae</taxon>
        <taxon>Knipowitschia</taxon>
    </lineage>
</organism>
<dbReference type="InterPro" id="IPR029052">
    <property type="entry name" value="Metallo-depent_PP-like"/>
</dbReference>
<dbReference type="Gene3D" id="3.60.21.10">
    <property type="match status" value="1"/>
</dbReference>
<dbReference type="Proteomes" id="UP001497482">
    <property type="component" value="Chromosome 4"/>
</dbReference>
<dbReference type="PANTHER" id="PTHR43143:SF1">
    <property type="entry name" value="SERINE_THREONINE-PROTEIN PHOSPHATASE CPPED1"/>
    <property type="match status" value="1"/>
</dbReference>
<reference evidence="2 3" key="1">
    <citation type="submission" date="2024-04" db="EMBL/GenBank/DDBJ databases">
        <authorList>
            <person name="Waldvogel A.-M."/>
            <person name="Schoenle A."/>
        </authorList>
    </citation>
    <scope>NUCLEOTIDE SEQUENCE [LARGE SCALE GENOMIC DNA]</scope>
</reference>
<proteinExistence type="predicted"/>
<name>A0AAV2LS18_KNICA</name>
<sequence>MAVSERGMFLRARQRAFSGLTEEAEGQWSGPFCFVQAADPQLGLMKAWREGDCDGGGDEWAEEVELTKQAVEALNRLQPRPRFMVLCGDLVHAMPDTPFRDQQERDLKVALKGTDPSIPLVFVSGNHDLGNTPTPKTIEQFCDQWGDDYFSFWVGGVMCLVLNSQLFFDASACPQLKEAQETWLEQQLSRASASSATQPKPKHVLVFQHIPLYLKSPDEDDDYFNLRREVRQQLMDKFKRAVCPGGTRRKDSVIISVLSPHVCSPRSFQLLCSAEEKQGYKHNLGVAPS</sequence>
<evidence type="ECO:0000313" key="3">
    <source>
        <dbReference type="Proteomes" id="UP001497482"/>
    </source>
</evidence>
<dbReference type="EMBL" id="OZ035826">
    <property type="protein sequence ID" value="CAL1604799.1"/>
    <property type="molecule type" value="Genomic_DNA"/>
</dbReference>
<accession>A0AAV2LS18</accession>
<protein>
    <recommendedName>
        <fullName evidence="1">Calcineurin-like phosphoesterase domain-containing protein</fullName>
    </recommendedName>
</protein>
<gene>
    <name evidence="2" type="ORF">KC01_LOCUS32254</name>
</gene>
<evidence type="ECO:0000259" key="1">
    <source>
        <dbReference type="Pfam" id="PF00149"/>
    </source>
</evidence>
<dbReference type="Pfam" id="PF00149">
    <property type="entry name" value="Metallophos"/>
    <property type="match status" value="1"/>
</dbReference>
<dbReference type="InterPro" id="IPR004843">
    <property type="entry name" value="Calcineurin-like_PHP"/>
</dbReference>
<dbReference type="PANTHER" id="PTHR43143">
    <property type="entry name" value="METALLOPHOSPHOESTERASE, CALCINEURIN SUPERFAMILY"/>
    <property type="match status" value="1"/>
</dbReference>